<keyword evidence="3" id="KW-1185">Reference proteome</keyword>
<dbReference type="RefSeq" id="WP_261757242.1">
    <property type="nucleotide sequence ID" value="NZ_CP104562.2"/>
</dbReference>
<name>A0ABY6AXU1_9BURK</name>
<evidence type="ECO:0000256" key="1">
    <source>
        <dbReference type="SAM" id="SignalP"/>
    </source>
</evidence>
<dbReference type="EMBL" id="CP104562">
    <property type="protein sequence ID" value="UXH77492.1"/>
    <property type="molecule type" value="Genomic_DNA"/>
</dbReference>
<evidence type="ECO:0008006" key="4">
    <source>
        <dbReference type="Google" id="ProtNLM"/>
    </source>
</evidence>
<organism evidence="2 3">
    <name type="scientific">Roseateles amylovorans</name>
    <dbReference type="NCBI Taxonomy" id="2978473"/>
    <lineage>
        <taxon>Bacteria</taxon>
        <taxon>Pseudomonadati</taxon>
        <taxon>Pseudomonadota</taxon>
        <taxon>Betaproteobacteria</taxon>
        <taxon>Burkholderiales</taxon>
        <taxon>Sphaerotilaceae</taxon>
        <taxon>Roseateles</taxon>
    </lineage>
</organism>
<feature type="signal peptide" evidence="1">
    <location>
        <begin position="1"/>
        <end position="23"/>
    </location>
</feature>
<keyword evidence="1" id="KW-0732">Signal</keyword>
<protein>
    <recommendedName>
        <fullName evidence="4">Secreted protein</fullName>
    </recommendedName>
</protein>
<sequence length="112" mass="11640">MKHVLSTTAAAAVLALIAPLAHAAAENSEAQSLRAECAAQHAVSFDAPAQSNEYRFVYSKGQYRGEAKDGQPVACAQAQYGEFLASADPVRVMNAYPTAAGRAKVTGKAASK</sequence>
<accession>A0ABY6AXU1</accession>
<reference evidence="2" key="1">
    <citation type="submission" date="2022-10" db="EMBL/GenBank/DDBJ databases">
        <title>Characterization and whole genome sequencing of a new Roseateles species, isolated from fresh water.</title>
        <authorList>
            <person name="Guliayeva D.Y."/>
            <person name="Akhremchuk A.E."/>
            <person name="Sikolenko M.A."/>
            <person name="Valentovich L.N."/>
            <person name="Sidarenka A.V."/>
        </authorList>
    </citation>
    <scope>NUCLEOTIDE SEQUENCE</scope>
    <source>
        <strain evidence="2">BIM B-1768</strain>
    </source>
</reference>
<feature type="chain" id="PRO_5046172312" description="Secreted protein" evidence="1">
    <location>
        <begin position="24"/>
        <end position="112"/>
    </location>
</feature>
<evidence type="ECO:0000313" key="2">
    <source>
        <dbReference type="EMBL" id="UXH77492.1"/>
    </source>
</evidence>
<proteinExistence type="predicted"/>
<evidence type="ECO:0000313" key="3">
    <source>
        <dbReference type="Proteomes" id="UP001064933"/>
    </source>
</evidence>
<dbReference type="Proteomes" id="UP001064933">
    <property type="component" value="Chromosome"/>
</dbReference>
<gene>
    <name evidence="2" type="ORF">N4261_21245</name>
</gene>